<dbReference type="InterPro" id="IPR050608">
    <property type="entry name" value="NmrA-type/Isoflavone_red_sf"/>
</dbReference>
<dbReference type="PANTHER" id="PTHR43349:SF93">
    <property type="entry name" value="ISOFLAVONE REDUCTASE HOMOLOG P3-RELATED"/>
    <property type="match status" value="1"/>
</dbReference>
<evidence type="ECO:0000259" key="1">
    <source>
        <dbReference type="Pfam" id="PF05368"/>
    </source>
</evidence>
<feature type="domain" description="NmrA-like" evidence="1">
    <location>
        <begin position="5"/>
        <end position="294"/>
    </location>
</feature>
<dbReference type="Gene3D" id="3.40.50.720">
    <property type="entry name" value="NAD(P)-binding Rossmann-like Domain"/>
    <property type="match status" value="1"/>
</dbReference>
<keyword evidence="3" id="KW-1185">Reference proteome</keyword>
<dbReference type="InterPro" id="IPR036291">
    <property type="entry name" value="NAD(P)-bd_dom_sf"/>
</dbReference>
<sequence>MSEFKKQTIAIIGATGQVGTPLTRTLLKLGHDVIAITRNVQSGLSDKLQEFAEKGARIVAVSNIADQDLMAQAIQGADALVCAVPGDQNVIKNLEPIWLEAALQAGVKRFVPTEFGAHTRGLDYGDGSLFDVKKDFHEKLFKSGIGWTFIYTGGIFDYFLPNLRFFRKITTFGDMELPIYTHEINDIGHIAALAVTDDRTLNRCVQLDFNVLTQTEMLDLLHKSHPDHSFEYEHFSSEFITEQRLTASDAVTAKKGAETDRERWGINYVIYVIGKLALFTDETVRASELYPDYTVSKTPAQALADPAFVFDDE</sequence>
<dbReference type="AlphaFoldDB" id="A0A0J1GWB6"/>
<name>A0A0J1GWB6_9GAMM</name>
<dbReference type="PATRIC" id="fig|1195763.3.peg.3827"/>
<dbReference type="InterPro" id="IPR008030">
    <property type="entry name" value="NmrA-like"/>
</dbReference>
<dbReference type="Gene3D" id="3.90.25.10">
    <property type="entry name" value="UDP-galactose 4-epimerase, domain 1"/>
    <property type="match status" value="1"/>
</dbReference>
<gene>
    <name evidence="2" type="ORF">ABT56_17925</name>
</gene>
<dbReference type="OrthoDB" id="5540862at2"/>
<evidence type="ECO:0000313" key="3">
    <source>
        <dbReference type="Proteomes" id="UP000036097"/>
    </source>
</evidence>
<dbReference type="Proteomes" id="UP000036097">
    <property type="component" value="Unassembled WGS sequence"/>
</dbReference>
<dbReference type="SUPFAM" id="SSF51735">
    <property type="entry name" value="NAD(P)-binding Rossmann-fold domains"/>
    <property type="match status" value="1"/>
</dbReference>
<accession>A0A0J1GWB6</accession>
<evidence type="ECO:0000313" key="2">
    <source>
        <dbReference type="EMBL" id="KLV03694.1"/>
    </source>
</evidence>
<dbReference type="Pfam" id="PF05368">
    <property type="entry name" value="NmrA"/>
    <property type="match status" value="1"/>
</dbReference>
<proteinExistence type="predicted"/>
<dbReference type="PANTHER" id="PTHR43349">
    <property type="entry name" value="PINORESINOL REDUCTASE-RELATED"/>
    <property type="match status" value="1"/>
</dbReference>
<dbReference type="EMBL" id="LDOT01000027">
    <property type="protein sequence ID" value="KLV03694.1"/>
    <property type="molecule type" value="Genomic_DNA"/>
</dbReference>
<comment type="caution">
    <text evidence="2">The sequence shown here is derived from an EMBL/GenBank/DDBJ whole genome shotgun (WGS) entry which is preliminary data.</text>
</comment>
<dbReference type="RefSeq" id="WP_047880280.1">
    <property type="nucleotide sequence ID" value="NZ_LDOT01000027.1"/>
</dbReference>
<organism evidence="2 3">
    <name type="scientific">Photobacterium aquae</name>
    <dbReference type="NCBI Taxonomy" id="1195763"/>
    <lineage>
        <taxon>Bacteria</taxon>
        <taxon>Pseudomonadati</taxon>
        <taxon>Pseudomonadota</taxon>
        <taxon>Gammaproteobacteria</taxon>
        <taxon>Vibrionales</taxon>
        <taxon>Vibrionaceae</taxon>
        <taxon>Photobacterium</taxon>
    </lineage>
</organism>
<dbReference type="STRING" id="1195763.ABT56_17925"/>
<reference evidence="2 3" key="1">
    <citation type="submission" date="2015-05" db="EMBL/GenBank/DDBJ databases">
        <title>Photobacterium galathea sp. nov.</title>
        <authorList>
            <person name="Machado H."/>
            <person name="Gram L."/>
        </authorList>
    </citation>
    <scope>NUCLEOTIDE SEQUENCE [LARGE SCALE GENOMIC DNA]</scope>
    <source>
        <strain evidence="2 3">CGMCC 1.12159</strain>
    </source>
</reference>
<protein>
    <submittedName>
        <fullName evidence="2">Isoflavone reductase</fullName>
    </submittedName>
</protein>